<reference evidence="5 6" key="1">
    <citation type="journal article" date="2015" name="Genome Announc.">
        <title>Genome Assemblies of Three Soil-Associated Devosia species: D. insulae, D. limi, and D. soli.</title>
        <authorList>
            <person name="Hassan Y.I."/>
            <person name="Lepp D."/>
            <person name="Zhou T."/>
        </authorList>
    </citation>
    <scope>NUCLEOTIDE SEQUENCE [LARGE SCALE GENOMIC DNA]</scope>
    <source>
        <strain evidence="5 6">DS-56</strain>
    </source>
</reference>
<dbReference type="Proteomes" id="UP000095463">
    <property type="component" value="Unassembled WGS sequence"/>
</dbReference>
<feature type="domain" description="HTH hxlR-type" evidence="4">
    <location>
        <begin position="7"/>
        <end position="110"/>
    </location>
</feature>
<evidence type="ECO:0000259" key="4">
    <source>
        <dbReference type="PROSITE" id="PS51118"/>
    </source>
</evidence>
<accession>A0A1E5XPZ5</accession>
<dbReference type="Pfam" id="PF01638">
    <property type="entry name" value="HxlR"/>
    <property type="match status" value="1"/>
</dbReference>
<dbReference type="RefSeq" id="WP_069910139.1">
    <property type="nucleotide sequence ID" value="NZ_LAJE02000193.1"/>
</dbReference>
<protein>
    <recommendedName>
        <fullName evidence="4">HTH hxlR-type domain-containing protein</fullName>
    </recommendedName>
</protein>
<evidence type="ECO:0000256" key="2">
    <source>
        <dbReference type="ARBA" id="ARBA00023125"/>
    </source>
</evidence>
<dbReference type="SUPFAM" id="SSF46785">
    <property type="entry name" value="Winged helix' DNA-binding domain"/>
    <property type="match status" value="1"/>
</dbReference>
<keyword evidence="3" id="KW-0804">Transcription</keyword>
<dbReference type="InterPro" id="IPR002577">
    <property type="entry name" value="HTH_HxlR"/>
</dbReference>
<dbReference type="PROSITE" id="PS51118">
    <property type="entry name" value="HTH_HXLR"/>
    <property type="match status" value="1"/>
</dbReference>
<evidence type="ECO:0000313" key="5">
    <source>
        <dbReference type="EMBL" id="OEO30655.1"/>
    </source>
</evidence>
<proteinExistence type="predicted"/>
<dbReference type="EMBL" id="LAJE02000193">
    <property type="protein sequence ID" value="OEO30655.1"/>
    <property type="molecule type" value="Genomic_DNA"/>
</dbReference>
<keyword evidence="2" id="KW-0238">DNA-binding</keyword>
<evidence type="ECO:0000256" key="1">
    <source>
        <dbReference type="ARBA" id="ARBA00023015"/>
    </source>
</evidence>
<dbReference type="InterPro" id="IPR036390">
    <property type="entry name" value="WH_DNA-bd_sf"/>
</dbReference>
<dbReference type="GO" id="GO:0003677">
    <property type="term" value="F:DNA binding"/>
    <property type="evidence" value="ECO:0007669"/>
    <property type="project" value="UniProtKB-KW"/>
</dbReference>
<dbReference type="PANTHER" id="PTHR33204:SF18">
    <property type="entry name" value="TRANSCRIPTIONAL REGULATORY PROTEIN"/>
    <property type="match status" value="1"/>
</dbReference>
<name>A0A1E5XPZ5_9HYPH</name>
<evidence type="ECO:0000256" key="3">
    <source>
        <dbReference type="ARBA" id="ARBA00023163"/>
    </source>
</evidence>
<dbReference type="AlphaFoldDB" id="A0A1E5XPZ5"/>
<evidence type="ECO:0000313" key="6">
    <source>
        <dbReference type="Proteomes" id="UP000095463"/>
    </source>
</evidence>
<comment type="caution">
    <text evidence="5">The sequence shown here is derived from an EMBL/GenBank/DDBJ whole genome shotgun (WGS) entry which is preliminary data.</text>
</comment>
<dbReference type="PANTHER" id="PTHR33204">
    <property type="entry name" value="TRANSCRIPTIONAL REGULATOR, MARR FAMILY"/>
    <property type="match status" value="1"/>
</dbReference>
<dbReference type="InterPro" id="IPR036388">
    <property type="entry name" value="WH-like_DNA-bd_sf"/>
</dbReference>
<keyword evidence="6" id="KW-1185">Reference proteome</keyword>
<gene>
    <name evidence="5" type="ORF">VW23_020185</name>
</gene>
<organism evidence="5 6">
    <name type="scientific">Devosia insulae DS-56</name>
    <dbReference type="NCBI Taxonomy" id="1116389"/>
    <lineage>
        <taxon>Bacteria</taxon>
        <taxon>Pseudomonadati</taxon>
        <taxon>Pseudomonadota</taxon>
        <taxon>Alphaproteobacteria</taxon>
        <taxon>Hyphomicrobiales</taxon>
        <taxon>Devosiaceae</taxon>
        <taxon>Devosia</taxon>
    </lineage>
</organism>
<dbReference type="Gene3D" id="1.10.10.10">
    <property type="entry name" value="Winged helix-like DNA-binding domain superfamily/Winged helix DNA-binding domain"/>
    <property type="match status" value="1"/>
</dbReference>
<sequence>MRQQNRSPVNQAVIEELLTTRNSKWTLTVVLHLRHDTLRFSELQREIGTISQKALTSSLRALERDGFVSRTSYATIPPRVDYALTELGAEALKAFEAFEAFAARHWHRVLEARQLFDARDADQLEPPVLRISTGR</sequence>
<keyword evidence="1" id="KW-0805">Transcription regulation</keyword>